<dbReference type="Proteomes" id="UP000063308">
    <property type="component" value="Chromosome"/>
</dbReference>
<evidence type="ECO:0000313" key="1">
    <source>
        <dbReference type="EMBL" id="BAR60667.1"/>
    </source>
</evidence>
<gene>
    <name evidence="1" type="ORF">NK6_7516</name>
</gene>
<protein>
    <submittedName>
        <fullName evidence="1">Uncharacterized protein</fullName>
    </submittedName>
</protein>
<reference evidence="1 2" key="1">
    <citation type="submission" date="2014-11" db="EMBL/GenBank/DDBJ databases">
        <title>Symbiosis island explosion on the genome of extra-slow-growing strains of soybean bradyrhizobia with massive insertion sequences.</title>
        <authorList>
            <person name="Iida T."/>
            <person name="Minamisawa K."/>
        </authorList>
    </citation>
    <scope>NUCLEOTIDE SEQUENCE [LARGE SCALE GENOMIC DNA]</scope>
    <source>
        <strain evidence="1 2">NK6</strain>
    </source>
</reference>
<name>A0A0E4BUS2_9BRAD</name>
<evidence type="ECO:0000313" key="2">
    <source>
        <dbReference type="Proteomes" id="UP000063308"/>
    </source>
</evidence>
<dbReference type="AlphaFoldDB" id="A0A0E4BUS2"/>
<dbReference type="EMBL" id="AP014685">
    <property type="protein sequence ID" value="BAR60667.1"/>
    <property type="molecule type" value="Genomic_DNA"/>
</dbReference>
<accession>A0A0E4BUS2</accession>
<organism evidence="1 2">
    <name type="scientific">Bradyrhizobium diazoefficiens</name>
    <dbReference type="NCBI Taxonomy" id="1355477"/>
    <lineage>
        <taxon>Bacteria</taxon>
        <taxon>Pseudomonadati</taxon>
        <taxon>Pseudomonadota</taxon>
        <taxon>Alphaproteobacteria</taxon>
        <taxon>Hyphomicrobiales</taxon>
        <taxon>Nitrobacteraceae</taxon>
        <taxon>Bradyrhizobium</taxon>
    </lineage>
</organism>
<sequence length="32" mass="3694">MLSEKNVVAYNFARARRFFAIRLDEKAVPALP</sequence>
<proteinExistence type="predicted"/>